<dbReference type="EMBL" id="ASPP01041213">
    <property type="protein sequence ID" value="ETO00378.1"/>
    <property type="molecule type" value="Genomic_DNA"/>
</dbReference>
<reference evidence="1 2" key="1">
    <citation type="journal article" date="2013" name="Curr. Biol.">
        <title>The Genome of the Foraminiferan Reticulomyxa filosa.</title>
        <authorList>
            <person name="Glockner G."/>
            <person name="Hulsmann N."/>
            <person name="Schleicher M."/>
            <person name="Noegel A.A."/>
            <person name="Eichinger L."/>
            <person name="Gallinger C."/>
            <person name="Pawlowski J."/>
            <person name="Sierra R."/>
            <person name="Euteneuer U."/>
            <person name="Pillet L."/>
            <person name="Moustafa A."/>
            <person name="Platzer M."/>
            <person name="Groth M."/>
            <person name="Szafranski K."/>
            <person name="Schliwa M."/>
        </authorList>
    </citation>
    <scope>NUCLEOTIDE SEQUENCE [LARGE SCALE GENOMIC DNA]</scope>
</reference>
<keyword evidence="2" id="KW-1185">Reference proteome</keyword>
<evidence type="ECO:0000313" key="1">
    <source>
        <dbReference type="EMBL" id="ETO00378.1"/>
    </source>
</evidence>
<name>X6LEI9_RETFI</name>
<comment type="caution">
    <text evidence="1">The sequence shown here is derived from an EMBL/GenBank/DDBJ whole genome shotgun (WGS) entry which is preliminary data.</text>
</comment>
<proteinExistence type="predicted"/>
<dbReference type="Proteomes" id="UP000023152">
    <property type="component" value="Unassembled WGS sequence"/>
</dbReference>
<evidence type="ECO:0000313" key="2">
    <source>
        <dbReference type="Proteomes" id="UP000023152"/>
    </source>
</evidence>
<dbReference type="OrthoDB" id="427518at2759"/>
<gene>
    <name evidence="1" type="ORF">RFI_37069</name>
</gene>
<dbReference type="AlphaFoldDB" id="X6LEI9"/>
<feature type="non-terminal residue" evidence="1">
    <location>
        <position position="374"/>
    </location>
</feature>
<protein>
    <submittedName>
        <fullName evidence="1">Uncharacterized protein</fullName>
    </submittedName>
</protein>
<organism evidence="1 2">
    <name type="scientific">Reticulomyxa filosa</name>
    <dbReference type="NCBI Taxonomy" id="46433"/>
    <lineage>
        <taxon>Eukaryota</taxon>
        <taxon>Sar</taxon>
        <taxon>Rhizaria</taxon>
        <taxon>Retaria</taxon>
        <taxon>Foraminifera</taxon>
        <taxon>Monothalamids</taxon>
        <taxon>Reticulomyxidae</taxon>
        <taxon>Reticulomyxa</taxon>
    </lineage>
</organism>
<accession>X6LEI9</accession>
<sequence length="374" mass="43814">MNPSHPIDSVYFPHLTFQEWFAAYYLVNCLYQSNETKEHKEVCSILINEQLTPKYAVMIPFMAGILYSNIENGKDPLGSGLLYFWKLLHSSPPQLIPIYQMMFFLRCLDACKADTESPFLSSQLQDCHKALIHSFKLWLIAWINFDKNQFYDYEFYIFKNEFVYEDFVNEIEMHSLTLQYVLVHPDIHSCVIDQFKQLKCKPYDNLYADSPFPCLHIFRKTINIDVQYFELLLRRRGYYDDCKQILEELTEGQLDDAIKILISALSETDIREDSAALLLKVGSKLNEQQAKHVFLILMIGLNYEKNERSCGELLASIALRLGGRYLEDAFKYERNENVFQYLINGLDNPIADFSKLCAKVLEKISMKLKEEHLN</sequence>